<dbReference type="eggNOG" id="COG3402">
    <property type="taxonomic scope" value="Bacteria"/>
</dbReference>
<evidence type="ECO:0000259" key="2">
    <source>
        <dbReference type="Pfam" id="PF03703"/>
    </source>
</evidence>
<keyword evidence="1" id="KW-1133">Transmembrane helix</keyword>
<dbReference type="PATRIC" id="fig|1423790.3.peg.124"/>
<dbReference type="STRING" id="1423790.BN53_06400"/>
<keyword evidence="4" id="KW-1185">Reference proteome</keyword>
<proteinExistence type="predicted"/>
<feature type="domain" description="YdbS-like PH" evidence="2">
    <location>
        <begin position="79"/>
        <end position="154"/>
    </location>
</feature>
<evidence type="ECO:0000313" key="4">
    <source>
        <dbReference type="Proteomes" id="UP000009311"/>
    </source>
</evidence>
<feature type="transmembrane region" description="Helical" evidence="1">
    <location>
        <begin position="52"/>
        <end position="74"/>
    </location>
</feature>
<dbReference type="InterPro" id="IPR005182">
    <property type="entry name" value="YdbS-like_PH"/>
</dbReference>
<dbReference type="Proteomes" id="UP000009311">
    <property type="component" value="Unassembled WGS sequence"/>
</dbReference>
<evidence type="ECO:0000256" key="1">
    <source>
        <dbReference type="SAM" id="Phobius"/>
    </source>
</evidence>
<gene>
    <name evidence="3" type="ORF">BN53_06400</name>
</gene>
<accession>I7J0H2</accession>
<dbReference type="Pfam" id="PF03703">
    <property type="entry name" value="bPH_2"/>
    <property type="match status" value="1"/>
</dbReference>
<dbReference type="RefSeq" id="WP_009560266.1">
    <property type="nucleotide sequence ID" value="NZ_AYZN01000001.1"/>
</dbReference>
<dbReference type="EMBL" id="CAKD01000023">
    <property type="protein sequence ID" value="CCI85712.1"/>
    <property type="molecule type" value="Genomic_DNA"/>
</dbReference>
<dbReference type="AlphaFoldDB" id="I7J0H2"/>
<name>I7J0H2_9LACO</name>
<organism evidence="3 4">
    <name type="scientific">Lactobacillus pasteurii DSM 23907 = CRBIP 24.76</name>
    <dbReference type="NCBI Taxonomy" id="1423790"/>
    <lineage>
        <taxon>Bacteria</taxon>
        <taxon>Bacillati</taxon>
        <taxon>Bacillota</taxon>
        <taxon>Bacilli</taxon>
        <taxon>Lactobacillales</taxon>
        <taxon>Lactobacillaceae</taxon>
        <taxon>Lactobacillus</taxon>
    </lineage>
</organism>
<protein>
    <submittedName>
        <fullName evidence="3">Membrane protein YdbS</fullName>
    </submittedName>
</protein>
<dbReference type="OrthoDB" id="1750577at2"/>
<sequence length="166" mass="19446">MRSRQTDLLKNQSPEKIKKVWLLARLTALAIFILLGLGIKIATILMKINNNWVNLALIVYLVIVILAIGVRLLAIPWEYYFHRYQVFDEYIAFQQGWFFRTTTYVPFLRIQHITVDQGPFLRMENLATITIHTAATEHQIAGLNYDEATRLRKQVMDKVRQVEKDV</sequence>
<evidence type="ECO:0000313" key="3">
    <source>
        <dbReference type="EMBL" id="CCI85712.1"/>
    </source>
</evidence>
<reference evidence="3 4" key="1">
    <citation type="submission" date="2012-06" db="EMBL/GenBank/DDBJ databases">
        <title>Draft Genome Sequence of Lactobacillus pasteurii CRBIP 24.76T.</title>
        <authorList>
            <person name="Cousin S."/>
            <person name="Bouchier C."/>
            <person name="Loux V."/>
            <person name="Ma L."/>
            <person name="Creno S."/>
            <person name="Bizet C."/>
            <person name="Clermont D."/>
        </authorList>
    </citation>
    <scope>NUCLEOTIDE SEQUENCE [LARGE SCALE GENOMIC DNA]</scope>
    <source>
        <strain evidence="4">CRBIP 24.76T</strain>
    </source>
</reference>
<feature type="transmembrane region" description="Helical" evidence="1">
    <location>
        <begin position="20"/>
        <end position="46"/>
    </location>
</feature>
<comment type="caution">
    <text evidence="3">The sequence shown here is derived from an EMBL/GenBank/DDBJ whole genome shotgun (WGS) entry which is preliminary data.</text>
</comment>
<keyword evidence="1" id="KW-0472">Membrane</keyword>
<dbReference type="PANTHER" id="PTHR34473:SF2">
    <property type="entry name" value="UPF0699 TRANSMEMBRANE PROTEIN YDBT"/>
    <property type="match status" value="1"/>
</dbReference>
<keyword evidence="1" id="KW-0812">Transmembrane</keyword>
<dbReference type="PANTHER" id="PTHR34473">
    <property type="entry name" value="UPF0699 TRANSMEMBRANE PROTEIN YDBS"/>
    <property type="match status" value="1"/>
</dbReference>